<dbReference type="CDD" id="cd00347">
    <property type="entry name" value="Flavin_utilizing_monoxygenases"/>
    <property type="match status" value="1"/>
</dbReference>
<evidence type="ECO:0000256" key="1">
    <source>
        <dbReference type="ARBA" id="ARBA00007789"/>
    </source>
</evidence>
<organism evidence="3 4">
    <name type="scientific">Allokutzneria albata</name>
    <name type="common">Kibdelosporangium albatum</name>
    <dbReference type="NCBI Taxonomy" id="211114"/>
    <lineage>
        <taxon>Bacteria</taxon>
        <taxon>Bacillati</taxon>
        <taxon>Actinomycetota</taxon>
        <taxon>Actinomycetes</taxon>
        <taxon>Pseudonocardiales</taxon>
        <taxon>Pseudonocardiaceae</taxon>
        <taxon>Allokutzneria</taxon>
    </lineage>
</organism>
<dbReference type="GO" id="GO:0005829">
    <property type="term" value="C:cytosol"/>
    <property type="evidence" value="ECO:0007669"/>
    <property type="project" value="TreeGrafter"/>
</dbReference>
<proteinExistence type="predicted"/>
<feature type="domain" description="Luciferase-like" evidence="2">
    <location>
        <begin position="42"/>
        <end position="341"/>
    </location>
</feature>
<dbReference type="InterPro" id="IPR036661">
    <property type="entry name" value="Luciferase-like_sf"/>
</dbReference>
<dbReference type="Pfam" id="PF00296">
    <property type="entry name" value="Bac_luciferase"/>
    <property type="match status" value="1"/>
</dbReference>
<dbReference type="eggNOG" id="COG2141">
    <property type="taxonomic scope" value="Bacteria"/>
</dbReference>
<dbReference type="PANTHER" id="PTHR30137:SF6">
    <property type="entry name" value="LUCIFERASE-LIKE MONOOXYGENASE"/>
    <property type="match status" value="1"/>
</dbReference>
<reference evidence="3 4" key="1">
    <citation type="submission" date="2016-10" db="EMBL/GenBank/DDBJ databases">
        <authorList>
            <person name="de Groot N.N."/>
        </authorList>
    </citation>
    <scope>NUCLEOTIDE SEQUENCE [LARGE SCALE GENOMIC DNA]</scope>
    <source>
        <strain evidence="3 4">DSM 44149</strain>
    </source>
</reference>
<dbReference type="NCBIfam" id="TIGR03558">
    <property type="entry name" value="oxido_grp_1"/>
    <property type="match status" value="1"/>
</dbReference>
<protein>
    <submittedName>
        <fullName evidence="3">Luciferase family oxidoreductase, group 1</fullName>
    </submittedName>
</protein>
<dbReference type="PANTHER" id="PTHR30137">
    <property type="entry name" value="LUCIFERASE-LIKE MONOOXYGENASE"/>
    <property type="match status" value="1"/>
</dbReference>
<evidence type="ECO:0000313" key="4">
    <source>
        <dbReference type="Proteomes" id="UP000183376"/>
    </source>
</evidence>
<dbReference type="InterPro" id="IPR019949">
    <property type="entry name" value="CmoO-like"/>
</dbReference>
<sequence length="367" mass="39260">MLAVTITGGDEWNYSSARARNARGRYRVGMGMADSTSPPLSVLDLATVAEGSTDAEALRRSVDLAQHVESLGYQRFWTAEHHSMPTIASSAPDLLALQVANATSTIRVGSGGVMLPNHSPLVVAERFAFLEAFHPGRVDLGIGRAPGTDPKTAAAVRRHTGHGVEDFTEQLAELEGYLDGALPEGHPFAGVRAVPTNPTRPPVWLLGSSGYSAALAARLGRPFAFAYHFAPDNAAAALRHYREAFRPSRELAQPYAILTVGVITADTAAQAQRLSRPMGLSAARLRSGRPTRLPSPEDVEKHSWTPAEEAVAEHFLSTYLVGEPDEVAARLRVLVASMGADEAMITSIIHSAEDQRRSFALLAKAMG</sequence>
<dbReference type="SUPFAM" id="SSF51679">
    <property type="entry name" value="Bacterial luciferase-like"/>
    <property type="match status" value="1"/>
</dbReference>
<dbReference type="GO" id="GO:0016705">
    <property type="term" value="F:oxidoreductase activity, acting on paired donors, with incorporation or reduction of molecular oxygen"/>
    <property type="evidence" value="ECO:0007669"/>
    <property type="project" value="InterPro"/>
</dbReference>
<dbReference type="STRING" id="211114.SAMN04489726_1912"/>
<evidence type="ECO:0000259" key="2">
    <source>
        <dbReference type="Pfam" id="PF00296"/>
    </source>
</evidence>
<evidence type="ECO:0000313" key="3">
    <source>
        <dbReference type="EMBL" id="SDM49555.1"/>
    </source>
</evidence>
<dbReference type="FunFam" id="3.20.20.30:FF:000002">
    <property type="entry name" value="LLM class flavin-dependent oxidoreductase"/>
    <property type="match status" value="1"/>
</dbReference>
<gene>
    <name evidence="3" type="ORF">SAMN04489726_1912</name>
</gene>
<dbReference type="InterPro" id="IPR050766">
    <property type="entry name" value="Bact_Lucif_Oxidored"/>
</dbReference>
<dbReference type="EMBL" id="LT629701">
    <property type="protein sequence ID" value="SDM49555.1"/>
    <property type="molecule type" value="Genomic_DNA"/>
</dbReference>
<comment type="similarity">
    <text evidence="1">To bacterial alkanal monooxygenase alpha and beta chains.</text>
</comment>
<dbReference type="InterPro" id="IPR011251">
    <property type="entry name" value="Luciferase-like_dom"/>
</dbReference>
<accession>A0A1G9TR16</accession>
<dbReference type="AlphaFoldDB" id="A0A1G9TR16"/>
<dbReference type="Proteomes" id="UP000183376">
    <property type="component" value="Chromosome I"/>
</dbReference>
<dbReference type="Gene3D" id="3.20.20.30">
    <property type="entry name" value="Luciferase-like domain"/>
    <property type="match status" value="1"/>
</dbReference>
<name>A0A1G9TR16_ALLAB</name>
<keyword evidence="4" id="KW-1185">Reference proteome</keyword>